<proteinExistence type="predicted"/>
<organism evidence="3 4">
    <name type="scientific">Batrachochytrium dendrobatidis (strain JAM81 / FGSC 10211)</name>
    <name type="common">Frog chytrid fungus</name>
    <dbReference type="NCBI Taxonomy" id="684364"/>
    <lineage>
        <taxon>Eukaryota</taxon>
        <taxon>Fungi</taxon>
        <taxon>Fungi incertae sedis</taxon>
        <taxon>Chytridiomycota</taxon>
        <taxon>Chytridiomycota incertae sedis</taxon>
        <taxon>Chytridiomycetes</taxon>
        <taxon>Rhizophydiales</taxon>
        <taxon>Rhizophydiales incertae sedis</taxon>
        <taxon>Batrachochytrium</taxon>
    </lineage>
</organism>
<feature type="signal peptide" evidence="2">
    <location>
        <begin position="1"/>
        <end position="20"/>
    </location>
</feature>
<evidence type="ECO:0000256" key="1">
    <source>
        <dbReference type="SAM" id="MobiDB-lite"/>
    </source>
</evidence>
<feature type="region of interest" description="Disordered" evidence="1">
    <location>
        <begin position="27"/>
        <end position="54"/>
    </location>
</feature>
<evidence type="ECO:0000313" key="4">
    <source>
        <dbReference type="Proteomes" id="UP000007241"/>
    </source>
</evidence>
<accession>F4P5I9</accession>
<dbReference type="Proteomes" id="UP000007241">
    <property type="component" value="Unassembled WGS sequence"/>
</dbReference>
<dbReference type="EMBL" id="GL882886">
    <property type="protein sequence ID" value="EGF79198.1"/>
    <property type="molecule type" value="Genomic_DNA"/>
</dbReference>
<gene>
    <name evidence="3" type="ORF">BATDEDRAFT_25761</name>
</gene>
<evidence type="ECO:0000256" key="2">
    <source>
        <dbReference type="SAM" id="SignalP"/>
    </source>
</evidence>
<keyword evidence="2" id="KW-0732">Signal</keyword>
<sequence>MKYISVSILAAVILTSNVCAILPEQHSNPVPGTSSDQNPVPGTSSDQNPQHTPQVMSNEFSRYYKSRESKFDSISKRVAEILDYFFLTGKLVIDDKDYAFDNPEVTRVGKGKKVRQLNFYWSRYQFTGVLLGITSNPPKSPNPNGRYDEPIVPIKTRMQKVQTWLGKDPKNQLDGSDLALVNARATSSVYADEFGVILSLLWSISNEYYTWAQNSLKLLDSIQFQTTHAFTLAVFENFKNYFKHISTFSKQARQDIYRTITDLTHASFDLKTTLMIIQSVIFKTQTNFDITFKWSFGALFNIYLDSELYDADHFKKTFQDWIKLHEEMNEKVVDLLAKVSADSSSK</sequence>
<protein>
    <submittedName>
        <fullName evidence="3">Uncharacterized protein</fullName>
    </submittedName>
</protein>
<evidence type="ECO:0000313" key="3">
    <source>
        <dbReference type="EMBL" id="EGF79198.1"/>
    </source>
</evidence>
<dbReference type="HOGENOM" id="CLU_801639_0_0_1"/>
<reference evidence="3 4" key="1">
    <citation type="submission" date="2009-12" db="EMBL/GenBank/DDBJ databases">
        <title>The draft genome of Batrachochytrium dendrobatidis.</title>
        <authorList>
            <consortium name="US DOE Joint Genome Institute (JGI-PGF)"/>
            <person name="Kuo A."/>
            <person name="Salamov A."/>
            <person name="Schmutz J."/>
            <person name="Lucas S."/>
            <person name="Pitluck S."/>
            <person name="Rosenblum E."/>
            <person name="Stajich J."/>
            <person name="Eisen M."/>
            <person name="Grigoriev I.V."/>
        </authorList>
    </citation>
    <scope>NUCLEOTIDE SEQUENCE [LARGE SCALE GENOMIC DNA]</scope>
    <source>
        <strain evidence="4">JAM81 / FGSC 10211</strain>
    </source>
</reference>
<dbReference type="InParanoid" id="F4P5I9"/>
<feature type="chain" id="PRO_5003319818" evidence="2">
    <location>
        <begin position="21"/>
        <end position="346"/>
    </location>
</feature>
<keyword evidence="4" id="KW-1185">Reference proteome</keyword>
<dbReference type="AlphaFoldDB" id="F4P5I9"/>
<dbReference type="RefSeq" id="XP_006679874.1">
    <property type="nucleotide sequence ID" value="XM_006679811.1"/>
</dbReference>
<dbReference type="GeneID" id="18238873"/>
<name>F4P5I9_BATDJ</name>